<dbReference type="NCBIfam" id="NF041200">
    <property type="entry name" value="mob_BfmA_Nterm"/>
    <property type="match status" value="1"/>
</dbReference>
<dbReference type="InterPro" id="IPR048012">
    <property type="entry name" value="BfmA-like_N"/>
</dbReference>
<reference evidence="1 2" key="1">
    <citation type="submission" date="2018-06" db="EMBL/GenBank/DDBJ databases">
        <title>Spirosoma sp. HMF3257 Genome sequencing and assembly.</title>
        <authorList>
            <person name="Kang H."/>
            <person name="Cha I."/>
            <person name="Kim H."/>
            <person name="Kang J."/>
            <person name="Joh K."/>
        </authorList>
    </citation>
    <scope>NUCLEOTIDE SEQUENCE [LARGE SCALE GENOMIC DNA]</scope>
    <source>
        <strain evidence="1 2">HMF3257</strain>
    </source>
</reference>
<proteinExistence type="predicted"/>
<dbReference type="AlphaFoldDB" id="A0A327NCV3"/>
<evidence type="ECO:0000313" key="2">
    <source>
        <dbReference type="Proteomes" id="UP000249016"/>
    </source>
</evidence>
<comment type="caution">
    <text evidence="1">The sequence shown here is derived from an EMBL/GenBank/DDBJ whole genome shotgun (WGS) entry which is preliminary data.</text>
</comment>
<dbReference type="RefSeq" id="WP_111350827.1">
    <property type="nucleotide sequence ID" value="NZ_QLII01000002.1"/>
</dbReference>
<dbReference type="Proteomes" id="UP000249016">
    <property type="component" value="Unassembled WGS sequence"/>
</dbReference>
<accession>A0A327NCV3</accession>
<name>A0A327NCV3_9BACT</name>
<sequence>MANKVIAIEEAIYSTVVAEVEQLNANADREYQDIYKLADATKRRKLKKPEKLTLKSYTESAVEYFRKNHIDPRTLGEERDVVTEVKKLRNNVFSFMQVQERTYLMPFVQDVYELRNRTEGLEETSIDMLNLMEIFIDLLLAGLGLSEQEQEVYKAKATKLFAQKKANRKSSVG</sequence>
<gene>
    <name evidence="1" type="ORF">HMF3257_37395</name>
</gene>
<evidence type="ECO:0000313" key="1">
    <source>
        <dbReference type="EMBL" id="RAI73080.1"/>
    </source>
</evidence>
<organism evidence="1 2">
    <name type="scientific">Spirosoma telluris</name>
    <dbReference type="NCBI Taxonomy" id="2183553"/>
    <lineage>
        <taxon>Bacteria</taxon>
        <taxon>Pseudomonadati</taxon>
        <taxon>Bacteroidota</taxon>
        <taxon>Cytophagia</taxon>
        <taxon>Cytophagales</taxon>
        <taxon>Cytophagaceae</taxon>
        <taxon>Spirosoma</taxon>
    </lineage>
</organism>
<dbReference type="EMBL" id="QLII01000002">
    <property type="protein sequence ID" value="RAI73080.1"/>
    <property type="molecule type" value="Genomic_DNA"/>
</dbReference>
<keyword evidence="2" id="KW-1185">Reference proteome</keyword>
<protein>
    <submittedName>
        <fullName evidence="1">Uncharacterized protein</fullName>
    </submittedName>
</protein>
<dbReference type="OrthoDB" id="880491at2"/>